<organism evidence="3 4">
    <name type="scientific">Xenorhabdus poinarii G6</name>
    <dbReference type="NCBI Taxonomy" id="1354304"/>
    <lineage>
        <taxon>Bacteria</taxon>
        <taxon>Pseudomonadati</taxon>
        <taxon>Pseudomonadota</taxon>
        <taxon>Gammaproteobacteria</taxon>
        <taxon>Enterobacterales</taxon>
        <taxon>Morganellaceae</taxon>
        <taxon>Xenorhabdus</taxon>
    </lineage>
</organism>
<dbReference type="Proteomes" id="UP000032735">
    <property type="component" value="Chromosome"/>
</dbReference>
<feature type="transmembrane region" description="Helical" evidence="2">
    <location>
        <begin position="47"/>
        <end position="72"/>
    </location>
</feature>
<dbReference type="RefSeq" id="WP_045958763.1">
    <property type="nucleotide sequence ID" value="NZ_FO704551.1"/>
</dbReference>
<dbReference type="OrthoDB" id="9780160at2"/>
<dbReference type="Pfam" id="PF01554">
    <property type="entry name" value="MatE"/>
    <property type="match status" value="2"/>
</dbReference>
<dbReference type="GO" id="GO:0005886">
    <property type="term" value="C:plasma membrane"/>
    <property type="evidence" value="ECO:0007669"/>
    <property type="project" value="TreeGrafter"/>
</dbReference>
<dbReference type="InterPro" id="IPR050222">
    <property type="entry name" value="MATE_MdtK"/>
</dbReference>
<dbReference type="InterPro" id="IPR002528">
    <property type="entry name" value="MATE_fam"/>
</dbReference>
<protein>
    <submittedName>
        <fullName evidence="3">Putative multidrug efflux protein, MatE family</fullName>
    </submittedName>
</protein>
<evidence type="ECO:0000256" key="1">
    <source>
        <dbReference type="ARBA" id="ARBA00022448"/>
    </source>
</evidence>
<dbReference type="PANTHER" id="PTHR43298">
    <property type="entry name" value="MULTIDRUG RESISTANCE PROTEIN NORM-RELATED"/>
    <property type="match status" value="1"/>
</dbReference>
<feature type="transmembrane region" description="Helical" evidence="2">
    <location>
        <begin position="315"/>
        <end position="336"/>
    </location>
</feature>
<dbReference type="AlphaFoldDB" id="A0A068R2X5"/>
<gene>
    <name evidence="3" type="ORF">XPG1_1972</name>
</gene>
<accession>A0A068R2X5</accession>
<evidence type="ECO:0000256" key="2">
    <source>
        <dbReference type="SAM" id="Phobius"/>
    </source>
</evidence>
<evidence type="ECO:0000313" key="3">
    <source>
        <dbReference type="EMBL" id="CDG21627.1"/>
    </source>
</evidence>
<feature type="transmembrane region" description="Helical" evidence="2">
    <location>
        <begin position="159"/>
        <end position="180"/>
    </location>
</feature>
<reference evidence="3 4" key="1">
    <citation type="submission" date="2013-07" db="EMBL/GenBank/DDBJ databases">
        <authorList>
            <person name="Genoscope - CEA"/>
        </authorList>
    </citation>
    <scope>NUCLEOTIDE SEQUENCE [LARGE SCALE GENOMIC DNA]</scope>
    <source>
        <strain evidence="3 4">G6</strain>
    </source>
</reference>
<dbReference type="GO" id="GO:0042910">
    <property type="term" value="F:xenobiotic transmembrane transporter activity"/>
    <property type="evidence" value="ECO:0007669"/>
    <property type="project" value="InterPro"/>
</dbReference>
<feature type="transmembrane region" description="Helical" evidence="2">
    <location>
        <begin position="93"/>
        <end position="111"/>
    </location>
</feature>
<dbReference type="NCBIfam" id="TIGR00797">
    <property type="entry name" value="matE"/>
    <property type="match status" value="1"/>
</dbReference>
<feature type="transmembrane region" description="Helical" evidence="2">
    <location>
        <begin position="21"/>
        <end position="41"/>
    </location>
</feature>
<feature type="transmembrane region" description="Helical" evidence="2">
    <location>
        <begin position="192"/>
        <end position="215"/>
    </location>
</feature>
<keyword evidence="2" id="KW-0812">Transmembrane</keyword>
<keyword evidence="1" id="KW-0813">Transport</keyword>
<dbReference type="HOGENOM" id="CLU_012893_6_3_6"/>
<feature type="transmembrane region" description="Helical" evidence="2">
    <location>
        <begin position="392"/>
        <end position="413"/>
    </location>
</feature>
<feature type="transmembrane region" description="Helical" evidence="2">
    <location>
        <begin position="425"/>
        <end position="443"/>
    </location>
</feature>
<dbReference type="EMBL" id="FO704551">
    <property type="protein sequence ID" value="CDG21627.1"/>
    <property type="molecule type" value="Genomic_DNA"/>
</dbReference>
<dbReference type="STRING" id="1354304.XPG1_1972"/>
<dbReference type="GO" id="GO:0015297">
    <property type="term" value="F:antiporter activity"/>
    <property type="evidence" value="ECO:0007669"/>
    <property type="project" value="InterPro"/>
</dbReference>
<evidence type="ECO:0000313" key="4">
    <source>
        <dbReference type="Proteomes" id="UP000032735"/>
    </source>
</evidence>
<keyword evidence="2" id="KW-1133">Transmembrane helix</keyword>
<name>A0A068R2X5_9GAMM</name>
<proteinExistence type="predicted"/>
<feature type="transmembrane region" description="Helical" evidence="2">
    <location>
        <begin position="131"/>
        <end position="152"/>
    </location>
</feature>
<dbReference type="PANTHER" id="PTHR43298:SF2">
    <property type="entry name" value="FMN_FAD EXPORTER YEEO-RELATED"/>
    <property type="match status" value="1"/>
</dbReference>
<feature type="transmembrane region" description="Helical" evidence="2">
    <location>
        <begin position="277"/>
        <end position="303"/>
    </location>
</feature>
<sequence>MQTNNNFFYFKEIVKLATPILSVRILYIAVGFIGMLFIAHLGKQELAASALVAALSNTIMVVTMSPLLAVGITVSRYYGQNELREIGMEIRQAWLVSIVLGVIGSLVFWNLTKLLVWLHQPIELVPLIDPYFRAMAWSVIPSLLLASCHQMFFPLKKGYFVVVLSALNLGFTILLGYVLIHGYAGLPTLGMAGWAYGISIANWTLAISVFIYLYFSKNFTNYHLFDFKVLWDPARLVAFFQISFPITIQFASELLIFSTINIMVGWLGVGALSVQQILIQCSTVALMIPMGIGQACTILVSYAVGNGEYSLIRKIGHVGLILVFSCMIAIAVVYLLNPLTIIGLYINLGAEENAALIELAKVMLAIVAFSQVADAVRNLLIAVLRGLSDVWYPMWVNMGLLWTFGLPVSYLLSFPLKQGQQGINIGFLITFLLGAILMMVRFFRKTADMEHGKISGKSINN</sequence>
<keyword evidence="4" id="KW-1185">Reference proteome</keyword>
<dbReference type="KEGG" id="xpo:XPG1_1972"/>
<keyword evidence="2" id="KW-0472">Membrane</keyword>